<name>A0A915KNI0_ROMCU</name>
<accession>A0A915KNI0</accession>
<reference evidence="2" key="1">
    <citation type="submission" date="2022-11" db="UniProtKB">
        <authorList>
            <consortium name="WormBaseParasite"/>
        </authorList>
    </citation>
    <scope>IDENTIFICATION</scope>
</reference>
<dbReference type="WBParaSite" id="nRc.2.0.1.t40009-RA">
    <property type="protein sequence ID" value="nRc.2.0.1.t40009-RA"/>
    <property type="gene ID" value="nRc.2.0.1.g40009"/>
</dbReference>
<dbReference type="Proteomes" id="UP000887565">
    <property type="component" value="Unplaced"/>
</dbReference>
<evidence type="ECO:0000313" key="1">
    <source>
        <dbReference type="Proteomes" id="UP000887565"/>
    </source>
</evidence>
<organism evidence="1 2">
    <name type="scientific">Romanomermis culicivorax</name>
    <name type="common">Nematode worm</name>
    <dbReference type="NCBI Taxonomy" id="13658"/>
    <lineage>
        <taxon>Eukaryota</taxon>
        <taxon>Metazoa</taxon>
        <taxon>Ecdysozoa</taxon>
        <taxon>Nematoda</taxon>
        <taxon>Enoplea</taxon>
        <taxon>Dorylaimia</taxon>
        <taxon>Mermithida</taxon>
        <taxon>Mermithoidea</taxon>
        <taxon>Mermithidae</taxon>
        <taxon>Romanomermis</taxon>
    </lineage>
</organism>
<keyword evidence="1" id="KW-1185">Reference proteome</keyword>
<protein>
    <submittedName>
        <fullName evidence="2">Uncharacterized protein</fullName>
    </submittedName>
</protein>
<evidence type="ECO:0000313" key="2">
    <source>
        <dbReference type="WBParaSite" id="nRc.2.0.1.t40009-RA"/>
    </source>
</evidence>
<dbReference type="AlphaFoldDB" id="A0A915KNI0"/>
<proteinExistence type="predicted"/>
<sequence length="210" mass="23253">MLGQNANMTVECLAEYQAEKMALKLKESACVTSESQQLGIMTQQQTTLSPMNMTEIMKYKMDKNIAENYAPIKMYKKCVKTCQKTAGGMSMKGKKHTKQPKNLDFQLCYEQAFKKPYFHVKGSKAASKYCSMKLKNEKYASAAKLSDCMKNALGVHGKSHGSTPFDLGHFEIFGVGRFGDSHFRARKNLAGAEMNDAGMAAPEPSILCAT</sequence>